<keyword evidence="3 8" id="KW-0436">Ligase</keyword>
<comment type="catalytic activity">
    <reaction evidence="7 8 9">
        <text>L-cysteine + L-glutamate + ATP = gamma-L-glutamyl-L-cysteine + ADP + phosphate + H(+)</text>
        <dbReference type="Rhea" id="RHEA:13285"/>
        <dbReference type="ChEBI" id="CHEBI:15378"/>
        <dbReference type="ChEBI" id="CHEBI:29985"/>
        <dbReference type="ChEBI" id="CHEBI:30616"/>
        <dbReference type="ChEBI" id="CHEBI:35235"/>
        <dbReference type="ChEBI" id="CHEBI:43474"/>
        <dbReference type="ChEBI" id="CHEBI:58173"/>
        <dbReference type="ChEBI" id="CHEBI:456216"/>
        <dbReference type="EC" id="6.3.2.2"/>
    </reaction>
</comment>
<evidence type="ECO:0000313" key="12">
    <source>
        <dbReference type="Proteomes" id="UP001596425"/>
    </source>
</evidence>
<comment type="caution">
    <text evidence="11">The sequence shown here is derived from an EMBL/GenBank/DDBJ whole genome shotgun (WGS) entry which is preliminary data.</text>
</comment>
<reference evidence="12" key="1">
    <citation type="journal article" date="2019" name="Int. J. Syst. Evol. Microbiol.">
        <title>The Global Catalogue of Microorganisms (GCM) 10K type strain sequencing project: providing services to taxonomists for standard genome sequencing and annotation.</title>
        <authorList>
            <consortium name="The Broad Institute Genomics Platform"/>
            <consortium name="The Broad Institute Genome Sequencing Center for Infectious Disease"/>
            <person name="Wu L."/>
            <person name="Ma J."/>
        </authorList>
    </citation>
    <scope>NUCLEOTIDE SEQUENCE [LARGE SCALE GENOMIC DNA]</scope>
    <source>
        <strain evidence="12">CGMCC 1.13718</strain>
    </source>
</reference>
<sequence>MPNHHLAALAQPQTLQLLKGIRRGIEKESLRVAADGALAQTPHGPTLGSALTHDSITTDFAESLLEFITPPVATPEEALQILDRIHRYTYSQIGDERLWVNSMPCRIGDDDEIPVARYGSSHSGTMKTVYRLGLGLRYGRAMQTIAGIHYNFSVPDDLWKWLHEREGSDESLGDFKTRRYFDLIRNFRRHYWLLIYLFGAAPAVCASFVEGREHSLEVFNGDDHTLHTPFATSLRMGDLGYNSDAQQSLIVCYNDLPSYLSTLCAAISRPYAPYHELGVKDADGHFQQLTTGLLQIENEFYSPIRPKNPAKMGETALSALDNRGVEYIEVRCLDLNPFAPLGIDAQQMRFLDSFLLHCLLHDSPKTDDADYRATQENQNRIVYRGRDPELRLIHLSQNGGGGELKLTDWATRLLDEMEPIADLLDSAWGGDDYRRALAAQRAKVSGEALTPAAHMLAEMKERGQSFFQWASDKAEQHRQYFLERPLDSTAQREFALQAEASLQKQAQVEDTDRGTFEDFLGHYYAQYIFCQR</sequence>
<dbReference type="PANTHER" id="PTHR38761">
    <property type="entry name" value="GLUTAMATE--CYSTEINE LIGASE"/>
    <property type="match status" value="1"/>
</dbReference>
<accession>A0ABW1YLW4</accession>
<dbReference type="Pfam" id="PF04262">
    <property type="entry name" value="Glu_cys_ligase"/>
    <property type="match status" value="1"/>
</dbReference>
<dbReference type="EC" id="6.3.2.2" evidence="8"/>
<dbReference type="EMBL" id="JBHSVR010000001">
    <property type="protein sequence ID" value="MFC6633738.1"/>
    <property type="molecule type" value="Genomic_DNA"/>
</dbReference>
<evidence type="ECO:0000256" key="1">
    <source>
        <dbReference type="ARBA" id="ARBA00005006"/>
    </source>
</evidence>
<keyword evidence="4 8" id="KW-0317">Glutathione biosynthesis</keyword>
<dbReference type="RefSeq" id="WP_193190817.1">
    <property type="nucleotide sequence ID" value="NZ_JACZFR010000015.1"/>
</dbReference>
<evidence type="ECO:0000256" key="7">
    <source>
        <dbReference type="ARBA" id="ARBA00048819"/>
    </source>
</evidence>
<organism evidence="11 12">
    <name type="scientific">Microbulbifer taiwanensis</name>
    <dbReference type="NCBI Taxonomy" id="986746"/>
    <lineage>
        <taxon>Bacteria</taxon>
        <taxon>Pseudomonadati</taxon>
        <taxon>Pseudomonadota</taxon>
        <taxon>Gammaproteobacteria</taxon>
        <taxon>Cellvibrionales</taxon>
        <taxon>Microbulbiferaceae</taxon>
        <taxon>Microbulbifer</taxon>
    </lineage>
</organism>
<keyword evidence="6 8" id="KW-0067">ATP-binding</keyword>
<evidence type="ECO:0000259" key="10">
    <source>
        <dbReference type="Pfam" id="PF04262"/>
    </source>
</evidence>
<evidence type="ECO:0000313" key="11">
    <source>
        <dbReference type="EMBL" id="MFC6633738.1"/>
    </source>
</evidence>
<feature type="domain" description="Glutamate--cysteine ligase" evidence="10">
    <location>
        <begin position="7"/>
        <end position="381"/>
    </location>
</feature>
<protein>
    <recommendedName>
        <fullName evidence="8">Glutamate--cysteine ligase</fullName>
        <ecNumber evidence="8">6.3.2.2</ecNumber>
    </recommendedName>
    <alternativeName>
        <fullName evidence="8">Gamma-ECS</fullName>
        <shortName evidence="8">GCS</shortName>
    </alternativeName>
    <alternativeName>
        <fullName evidence="8">Gamma-glutamylcysteine synthetase</fullName>
    </alternativeName>
</protein>
<evidence type="ECO:0000256" key="2">
    <source>
        <dbReference type="ARBA" id="ARBA00008772"/>
    </source>
</evidence>
<dbReference type="GO" id="GO:0004357">
    <property type="term" value="F:glutamate-cysteine ligase activity"/>
    <property type="evidence" value="ECO:0007669"/>
    <property type="project" value="UniProtKB-EC"/>
</dbReference>
<evidence type="ECO:0000256" key="9">
    <source>
        <dbReference type="RuleBase" id="RU004391"/>
    </source>
</evidence>
<dbReference type="PANTHER" id="PTHR38761:SF1">
    <property type="entry name" value="GLUTAMATE--CYSTEINE LIGASE"/>
    <property type="match status" value="1"/>
</dbReference>
<proteinExistence type="inferred from homology"/>
<evidence type="ECO:0000256" key="4">
    <source>
        <dbReference type="ARBA" id="ARBA00022684"/>
    </source>
</evidence>
<dbReference type="NCBIfam" id="TIGR01434">
    <property type="entry name" value="glu_cys_ligase"/>
    <property type="match status" value="1"/>
</dbReference>
<comment type="similarity">
    <text evidence="2 8">Belongs to the glutamate--cysteine ligase type 1 family. Type 1 subfamily.</text>
</comment>
<dbReference type="InterPro" id="IPR006334">
    <property type="entry name" value="Glut_cys_ligase"/>
</dbReference>
<gene>
    <name evidence="8 11" type="primary">gshA</name>
    <name evidence="11" type="ORF">ACFQBM_10615</name>
</gene>
<dbReference type="InterPro" id="IPR014746">
    <property type="entry name" value="Gln_synth/guanido_kin_cat_dom"/>
</dbReference>
<evidence type="ECO:0000256" key="3">
    <source>
        <dbReference type="ARBA" id="ARBA00022598"/>
    </source>
</evidence>
<dbReference type="Proteomes" id="UP001596425">
    <property type="component" value="Unassembled WGS sequence"/>
</dbReference>
<dbReference type="Gene3D" id="3.30.590.20">
    <property type="match status" value="1"/>
</dbReference>
<name>A0ABW1YLW4_9GAMM</name>
<keyword evidence="12" id="KW-1185">Reference proteome</keyword>
<comment type="pathway">
    <text evidence="1 8 9">Sulfur metabolism; glutathione biosynthesis; glutathione from L-cysteine and L-glutamate: step 1/2.</text>
</comment>
<keyword evidence="5 8" id="KW-0547">Nucleotide-binding</keyword>
<dbReference type="SUPFAM" id="SSF55931">
    <property type="entry name" value="Glutamine synthetase/guanido kinase"/>
    <property type="match status" value="1"/>
</dbReference>
<dbReference type="InterPro" id="IPR007370">
    <property type="entry name" value="Glu_cys_ligase"/>
</dbReference>
<evidence type="ECO:0000256" key="6">
    <source>
        <dbReference type="ARBA" id="ARBA00022840"/>
    </source>
</evidence>
<dbReference type="HAMAP" id="MF_00578">
    <property type="entry name" value="Glu_cys_ligase"/>
    <property type="match status" value="1"/>
</dbReference>
<evidence type="ECO:0000256" key="5">
    <source>
        <dbReference type="ARBA" id="ARBA00022741"/>
    </source>
</evidence>
<evidence type="ECO:0000256" key="8">
    <source>
        <dbReference type="HAMAP-Rule" id="MF_00578"/>
    </source>
</evidence>